<evidence type="ECO:0000313" key="2">
    <source>
        <dbReference type="Proteomes" id="UP000774326"/>
    </source>
</evidence>
<dbReference type="EMBL" id="JAEUBG010002137">
    <property type="protein sequence ID" value="KAH3685121.1"/>
    <property type="molecule type" value="Genomic_DNA"/>
</dbReference>
<proteinExistence type="predicted"/>
<protein>
    <submittedName>
        <fullName evidence="1">Uncharacterized protein</fullName>
    </submittedName>
</protein>
<evidence type="ECO:0000313" key="1">
    <source>
        <dbReference type="EMBL" id="KAH3685121.1"/>
    </source>
</evidence>
<organism evidence="1 2">
    <name type="scientific">Wickerhamomyces pijperi</name>
    <name type="common">Yeast</name>
    <name type="synonym">Pichia pijperi</name>
    <dbReference type="NCBI Taxonomy" id="599730"/>
    <lineage>
        <taxon>Eukaryota</taxon>
        <taxon>Fungi</taxon>
        <taxon>Dikarya</taxon>
        <taxon>Ascomycota</taxon>
        <taxon>Saccharomycotina</taxon>
        <taxon>Saccharomycetes</taxon>
        <taxon>Phaffomycetales</taxon>
        <taxon>Wickerhamomycetaceae</taxon>
        <taxon>Wickerhamomyces</taxon>
    </lineage>
</organism>
<accession>A0A9P8Q6Y1</accession>
<comment type="caution">
    <text evidence="1">The sequence shown here is derived from an EMBL/GenBank/DDBJ whole genome shotgun (WGS) entry which is preliminary data.</text>
</comment>
<dbReference type="AlphaFoldDB" id="A0A9P8Q6Y1"/>
<name>A0A9P8Q6Y1_WICPI</name>
<gene>
    <name evidence="1" type="ORF">WICPIJ_003888</name>
</gene>
<dbReference type="Proteomes" id="UP000774326">
    <property type="component" value="Unassembled WGS sequence"/>
</dbReference>
<reference evidence="1" key="2">
    <citation type="submission" date="2021-01" db="EMBL/GenBank/DDBJ databases">
        <authorList>
            <person name="Schikora-Tamarit M.A."/>
        </authorList>
    </citation>
    <scope>NUCLEOTIDE SEQUENCE</scope>
    <source>
        <strain evidence="1">CBS2887</strain>
    </source>
</reference>
<keyword evidence="2" id="KW-1185">Reference proteome</keyword>
<reference evidence="1" key="1">
    <citation type="journal article" date="2021" name="Open Biol.">
        <title>Shared evolutionary footprints suggest mitochondrial oxidative damage underlies multiple complex I losses in fungi.</title>
        <authorList>
            <person name="Schikora-Tamarit M.A."/>
            <person name="Marcet-Houben M."/>
            <person name="Nosek J."/>
            <person name="Gabaldon T."/>
        </authorList>
    </citation>
    <scope>NUCLEOTIDE SEQUENCE</scope>
    <source>
        <strain evidence="1">CBS2887</strain>
    </source>
</reference>
<sequence>MLKIVLDDNDMSVGQRQSLIQHIQPIIKHRGREPSLPVAMIRDPIFPTQLKRWLPFERRIIFISSDDQRIQLLRAVNVGTEHHRYQVRVIGVMLFVQWDVITDEEIRKREDILNVKTVQIGIDKLRATDFTVVTRFEKKLFQLEPLLESPDLESVMIQFSFNVVQIDVHLTEKLLTPFITELTVPFFQPFR</sequence>